<dbReference type="Proteomes" id="UP001182991">
    <property type="component" value="Unassembled WGS sequence"/>
</dbReference>
<organism evidence="1 2">
    <name type="scientific">Mesonia ostreae</name>
    <dbReference type="NCBI Taxonomy" id="861110"/>
    <lineage>
        <taxon>Bacteria</taxon>
        <taxon>Pseudomonadati</taxon>
        <taxon>Bacteroidota</taxon>
        <taxon>Flavobacteriia</taxon>
        <taxon>Flavobacteriales</taxon>
        <taxon>Flavobacteriaceae</taxon>
        <taxon>Mesonia</taxon>
    </lineage>
</organism>
<evidence type="ECO:0000313" key="1">
    <source>
        <dbReference type="EMBL" id="MDT0295469.1"/>
    </source>
</evidence>
<sequence>MVQKSILAKCLLILLITSCAKEKEKEENPFLITDGKIGLLHTNTQLKDLDSVFKKDSIVKNVVDNGFSRRNEVLIYDKKGNILLILDPAKEFDSTSTIGNIQIKDKRYKTSEGLNVESTFKDITTHYKISRIENTLRTAVIFLDEIDSYITIDKEYITGDARYNTDIPIEPSQIPDDAKIKHFWIGWK</sequence>
<evidence type="ECO:0000313" key="2">
    <source>
        <dbReference type="Proteomes" id="UP001182991"/>
    </source>
</evidence>
<dbReference type="RefSeq" id="WP_311402403.1">
    <property type="nucleotide sequence ID" value="NZ_JAVRBG010000014.1"/>
</dbReference>
<name>A0ABU2KLC1_9FLAO</name>
<protein>
    <submittedName>
        <fullName evidence="1">Uncharacterized protein</fullName>
    </submittedName>
</protein>
<reference evidence="2" key="1">
    <citation type="submission" date="2023-07" db="EMBL/GenBank/DDBJ databases">
        <title>Isolating and identifying novel microbial strains from the Mariana Trench.</title>
        <authorList>
            <person name="Fu H."/>
        </authorList>
    </citation>
    <scope>NUCLEOTIDE SEQUENCE [LARGE SCALE GENOMIC DNA]</scope>
    <source>
        <strain evidence="2">T-y2</strain>
    </source>
</reference>
<dbReference type="EMBL" id="JAVRBG010000014">
    <property type="protein sequence ID" value="MDT0295469.1"/>
    <property type="molecule type" value="Genomic_DNA"/>
</dbReference>
<gene>
    <name evidence="1" type="ORF">RLT85_12590</name>
</gene>
<comment type="caution">
    <text evidence="1">The sequence shown here is derived from an EMBL/GenBank/DDBJ whole genome shotgun (WGS) entry which is preliminary data.</text>
</comment>
<proteinExistence type="predicted"/>
<keyword evidence="2" id="KW-1185">Reference proteome</keyword>
<accession>A0ABU2KLC1</accession>